<evidence type="ECO:0000313" key="1">
    <source>
        <dbReference type="EMBL" id="MBX52143.1"/>
    </source>
</evidence>
<dbReference type="EMBL" id="GGEC01071659">
    <property type="protein sequence ID" value="MBX52143.1"/>
    <property type="molecule type" value="Transcribed_RNA"/>
</dbReference>
<organism evidence="1">
    <name type="scientific">Rhizophora mucronata</name>
    <name type="common">Asiatic mangrove</name>
    <dbReference type="NCBI Taxonomy" id="61149"/>
    <lineage>
        <taxon>Eukaryota</taxon>
        <taxon>Viridiplantae</taxon>
        <taxon>Streptophyta</taxon>
        <taxon>Embryophyta</taxon>
        <taxon>Tracheophyta</taxon>
        <taxon>Spermatophyta</taxon>
        <taxon>Magnoliopsida</taxon>
        <taxon>eudicotyledons</taxon>
        <taxon>Gunneridae</taxon>
        <taxon>Pentapetalae</taxon>
        <taxon>rosids</taxon>
        <taxon>fabids</taxon>
        <taxon>Malpighiales</taxon>
        <taxon>Rhizophoraceae</taxon>
        <taxon>Rhizophora</taxon>
    </lineage>
</organism>
<protein>
    <submittedName>
        <fullName evidence="1">Uncharacterized protein</fullName>
    </submittedName>
</protein>
<sequence length="55" mass="6139">MIFSSYNLLGNYVIQASAIPFAFIQLISGARRCATKPIKYNLKNSHLLTICLFSS</sequence>
<proteinExistence type="predicted"/>
<name>A0A2P2PBU2_RHIMU</name>
<dbReference type="AlphaFoldDB" id="A0A2P2PBU2"/>
<reference evidence="1" key="1">
    <citation type="submission" date="2018-02" db="EMBL/GenBank/DDBJ databases">
        <title>Rhizophora mucronata_Transcriptome.</title>
        <authorList>
            <person name="Meera S.P."/>
            <person name="Sreeshan A."/>
            <person name="Augustine A."/>
        </authorList>
    </citation>
    <scope>NUCLEOTIDE SEQUENCE</scope>
    <source>
        <tissue evidence="1">Leaf</tissue>
    </source>
</reference>
<accession>A0A2P2PBU2</accession>